<dbReference type="InterPro" id="IPR025275">
    <property type="entry name" value="DUF4015"/>
</dbReference>
<proteinExistence type="predicted"/>
<accession>A0ABQ3J5Y6</accession>
<dbReference type="InterPro" id="IPR013783">
    <property type="entry name" value="Ig-like_fold"/>
</dbReference>
<gene>
    <name evidence="3" type="ORF">GCM10017786_36480</name>
</gene>
<dbReference type="Proteomes" id="UP000605897">
    <property type="component" value="Unassembled WGS sequence"/>
</dbReference>
<protein>
    <recommendedName>
        <fullName evidence="2">DUF4015 domain-containing protein</fullName>
    </recommendedName>
</protein>
<organism evidence="3 4">
    <name type="scientific">Amycolatopsis deserti</name>
    <dbReference type="NCBI Taxonomy" id="185696"/>
    <lineage>
        <taxon>Bacteria</taxon>
        <taxon>Bacillati</taxon>
        <taxon>Actinomycetota</taxon>
        <taxon>Actinomycetes</taxon>
        <taxon>Pseudonocardiales</taxon>
        <taxon>Pseudonocardiaceae</taxon>
        <taxon>Amycolatopsis</taxon>
    </lineage>
</organism>
<dbReference type="Gene3D" id="3.20.20.80">
    <property type="entry name" value="Glycosidases"/>
    <property type="match status" value="1"/>
</dbReference>
<evidence type="ECO:0000313" key="4">
    <source>
        <dbReference type="Proteomes" id="UP000605897"/>
    </source>
</evidence>
<sequence>MTRSIRGMCPLLGTPAREGYMGRHRTRSQNTVLILVAIIATVAIAATPTVVQSLPFGLAIQGLGDGVTTNAESLRDIRVLAARDSDLDRVAVTLDDQPVTTQRDGGRLVLPPLKIGDGEHTLVARLPNEIPGLPDAEVSRTFHVDNTAPELSFQPIEISDPRKPVTLRGTAKGADKVTVQGEEVKVNEFGNFTATIPTPPAKIEIGAQDAAGNRAAGRVPVRARHPGMRGVHMTAVAWTAPALRDPVLQMARDGLIDTVQLDIKDESGEVGYASQVPLAKEIGAAKNYYDLHGVVEQLHKEGVRVVGRLVAFRDPILARASWESGERDRVVQNADGQPWAGGYGEYAFTNFANREVREYNIALATEAARAGFDDILYDYVRRPEGPIEQLRFPGLEGTPEEGIVDFLAESRNAVRAEGAYLGASVFGIAVNRPTQIGQDITAMARKVDYISPMIYPSHWGAGEYGVADPESQPMEITQRSLAAFAEKAAGTQTVIIPWIQAFSMSVHYGRDQIRAQLDGARANGMDSFLLWNASCKYDPADLAP</sequence>
<dbReference type="Pfam" id="PF13200">
    <property type="entry name" value="DUF4015"/>
    <property type="match status" value="1"/>
</dbReference>
<feature type="domain" description="DUF4015" evidence="2">
    <location>
        <begin position="230"/>
        <end position="537"/>
    </location>
</feature>
<reference evidence="4" key="1">
    <citation type="journal article" date="2019" name="Int. J. Syst. Evol. Microbiol.">
        <title>The Global Catalogue of Microorganisms (GCM) 10K type strain sequencing project: providing services to taxonomists for standard genome sequencing and annotation.</title>
        <authorList>
            <consortium name="The Broad Institute Genomics Platform"/>
            <consortium name="The Broad Institute Genome Sequencing Center for Infectious Disease"/>
            <person name="Wu L."/>
            <person name="Ma J."/>
        </authorList>
    </citation>
    <scope>NUCLEOTIDE SEQUENCE [LARGE SCALE GENOMIC DNA]</scope>
    <source>
        <strain evidence="4">CGMCC 4.7677</strain>
    </source>
</reference>
<evidence type="ECO:0000256" key="1">
    <source>
        <dbReference type="SAM" id="Phobius"/>
    </source>
</evidence>
<keyword evidence="1" id="KW-0472">Membrane</keyword>
<dbReference type="Gene3D" id="2.60.40.10">
    <property type="entry name" value="Immunoglobulins"/>
    <property type="match status" value="1"/>
</dbReference>
<name>A0ABQ3J5Y6_9PSEU</name>
<dbReference type="EMBL" id="BNAU01000004">
    <property type="protein sequence ID" value="GHF00356.1"/>
    <property type="molecule type" value="Genomic_DNA"/>
</dbReference>
<dbReference type="InterPro" id="IPR017853">
    <property type="entry name" value="GH"/>
</dbReference>
<keyword evidence="1" id="KW-0812">Transmembrane</keyword>
<evidence type="ECO:0000259" key="2">
    <source>
        <dbReference type="Pfam" id="PF13200"/>
    </source>
</evidence>
<comment type="caution">
    <text evidence="3">The sequence shown here is derived from an EMBL/GenBank/DDBJ whole genome shotgun (WGS) entry which is preliminary data.</text>
</comment>
<evidence type="ECO:0000313" key="3">
    <source>
        <dbReference type="EMBL" id="GHF00356.1"/>
    </source>
</evidence>
<feature type="transmembrane region" description="Helical" evidence="1">
    <location>
        <begin position="31"/>
        <end position="51"/>
    </location>
</feature>
<keyword evidence="1" id="KW-1133">Transmembrane helix</keyword>
<dbReference type="SUPFAM" id="SSF51445">
    <property type="entry name" value="(Trans)glycosidases"/>
    <property type="match status" value="1"/>
</dbReference>
<keyword evidence="4" id="KW-1185">Reference proteome</keyword>